<evidence type="ECO:0000313" key="5">
    <source>
        <dbReference type="EMBL" id="EXM14309.1"/>
    </source>
</evidence>
<dbReference type="HOGENOM" id="CLU_079104_1_1_1"/>
<dbReference type="InterPro" id="IPR036291">
    <property type="entry name" value="NAD(P)-bd_dom_sf"/>
</dbReference>
<reference evidence="5" key="2">
    <citation type="submission" date="2012-05" db="EMBL/GenBank/DDBJ databases">
        <title>The Genome Annotation of Fusarium oxysporum Cotton.</title>
        <authorList>
            <consortium name="The Broad Institute Genomics Platform"/>
            <person name="Ma L.-J."/>
            <person name="Corby-Kistler H."/>
            <person name="Broz K."/>
            <person name="Gale L.R."/>
            <person name="Jonkers W."/>
            <person name="O'Donnell K."/>
            <person name="Ploetz R."/>
            <person name="Steinberg C."/>
            <person name="Schwartz D.C."/>
            <person name="VanEtten H."/>
            <person name="Zhou S."/>
            <person name="Young S.K."/>
            <person name="Zeng Q."/>
            <person name="Gargeya S."/>
            <person name="Fitzgerald M."/>
            <person name="Abouelleil A."/>
            <person name="Alvarado L."/>
            <person name="Chapman S.B."/>
            <person name="Gainer-Dewar J."/>
            <person name="Goldberg J."/>
            <person name="Griggs A."/>
            <person name="Gujja S."/>
            <person name="Hansen M."/>
            <person name="Howarth C."/>
            <person name="Imamovic A."/>
            <person name="Ireland A."/>
            <person name="Larimer J."/>
            <person name="McCowan C."/>
            <person name="Murphy C."/>
            <person name="Pearson M."/>
            <person name="Poon T.W."/>
            <person name="Priest M."/>
            <person name="Roberts A."/>
            <person name="Saif S."/>
            <person name="Shea T."/>
            <person name="Sykes S."/>
            <person name="Wortman J."/>
            <person name="Nusbaum C."/>
            <person name="Birren B."/>
        </authorList>
    </citation>
    <scope>NUCLEOTIDE SEQUENCE</scope>
    <source>
        <strain evidence="5">25433</strain>
    </source>
</reference>
<dbReference type="OrthoDB" id="419598at2759"/>
<accession>X0KL44</accession>
<dbReference type="Gene3D" id="3.40.50.720">
    <property type="entry name" value="NAD(P)-binding Rossmann-like Domain"/>
    <property type="match status" value="2"/>
</dbReference>
<protein>
    <recommendedName>
        <fullName evidence="4">NAD(P)-binding domain-containing protein</fullName>
    </recommendedName>
</protein>
<feature type="domain" description="NAD(P)-binding" evidence="4">
    <location>
        <begin position="7"/>
        <end position="100"/>
    </location>
</feature>
<comment type="similarity">
    <text evidence="1">Belongs to the NmrA-type oxidoreductase family. Isoflavone reductase subfamily.</text>
</comment>
<dbReference type="PANTHER" id="PTHR47706">
    <property type="entry name" value="NMRA-LIKE FAMILY PROTEIN"/>
    <property type="match status" value="1"/>
</dbReference>
<keyword evidence="2" id="KW-0521">NADP</keyword>
<dbReference type="InterPro" id="IPR016040">
    <property type="entry name" value="NAD(P)-bd_dom"/>
</dbReference>
<name>X0KL44_FUSOX</name>
<proteinExistence type="inferred from homology"/>
<dbReference type="InterPro" id="IPR051609">
    <property type="entry name" value="NmrA/Isoflavone_reductase-like"/>
</dbReference>
<keyword evidence="3" id="KW-0560">Oxidoreductase</keyword>
<dbReference type="Pfam" id="PF13460">
    <property type="entry name" value="NAD_binding_10"/>
    <property type="match status" value="1"/>
</dbReference>
<evidence type="ECO:0000259" key="4">
    <source>
        <dbReference type="Pfam" id="PF13460"/>
    </source>
</evidence>
<dbReference type="PANTHER" id="PTHR47706:SF9">
    <property type="entry name" value="NMRA-LIKE DOMAIN-CONTAINING PROTEIN-RELATED"/>
    <property type="match status" value="1"/>
</dbReference>
<sequence>MIVTIFGANGNLSVRITCLLLQTPSLSARGYARNVSKIPEDIRNHQQYEAIQGEVTDKEKIRGAVRGADVVVCQYQGFDDVVLDGQKRLVDICEEEKIFQYLETKKLRSVHMMCGAFIETWLEYSGVIDLDTNTVSYWGTGDEIWDLTSYDDSAAYTAEVILDKSADGYLKFAADRLSPRGLAEVYERVTGQRPKLVHHGILDDLYKHMQEHKKKHEGQSPWLYLPLFYTYYTANGAMLMKDPLDNSRYPHIKPQTVEEFIKTHDLTRPENLQAPISKSARVEALGK</sequence>
<dbReference type="Proteomes" id="UP000030701">
    <property type="component" value="Unassembled WGS sequence"/>
</dbReference>
<evidence type="ECO:0000256" key="1">
    <source>
        <dbReference type="ARBA" id="ARBA00005725"/>
    </source>
</evidence>
<evidence type="ECO:0000256" key="3">
    <source>
        <dbReference type="ARBA" id="ARBA00023002"/>
    </source>
</evidence>
<dbReference type="SUPFAM" id="SSF51735">
    <property type="entry name" value="NAD(P)-binding Rossmann-fold domains"/>
    <property type="match status" value="1"/>
</dbReference>
<reference evidence="5" key="1">
    <citation type="submission" date="2011-11" db="EMBL/GenBank/DDBJ databases">
        <title>The Genome Sequence of Fusarium oxysporum Cotton.</title>
        <authorList>
            <consortium name="The Broad Institute Genome Sequencing Platform"/>
            <person name="Ma L.-J."/>
            <person name="Gale L.R."/>
            <person name="Schwartz D.C."/>
            <person name="Zhou S."/>
            <person name="Corby-Kistler H."/>
            <person name="Young S.K."/>
            <person name="Zeng Q."/>
            <person name="Gargeya S."/>
            <person name="Fitzgerald M."/>
            <person name="Haas B."/>
            <person name="Abouelleil A."/>
            <person name="Alvarado L."/>
            <person name="Arachchi H.M."/>
            <person name="Berlin A."/>
            <person name="Brown A."/>
            <person name="Chapman S.B."/>
            <person name="Chen Z."/>
            <person name="Dunbar C."/>
            <person name="Freedman E."/>
            <person name="Gearin G."/>
            <person name="Goldberg J."/>
            <person name="Griggs A."/>
            <person name="Gujja S."/>
            <person name="Heiman D."/>
            <person name="Howarth C."/>
            <person name="Larson L."/>
            <person name="Lui A."/>
            <person name="MacDonald P.J.P."/>
            <person name="Montmayeur A."/>
            <person name="Murphy C."/>
            <person name="Neiman D."/>
            <person name="Pearson M."/>
            <person name="Priest M."/>
            <person name="Roberts A."/>
            <person name="Saif S."/>
            <person name="Shea T."/>
            <person name="Shenoy N."/>
            <person name="Sisk P."/>
            <person name="Stolte C."/>
            <person name="Sykes S."/>
            <person name="Wortman J."/>
            <person name="Nusbaum C."/>
            <person name="Birren B."/>
        </authorList>
    </citation>
    <scope>NUCLEOTIDE SEQUENCE [LARGE SCALE GENOMIC DNA]</scope>
    <source>
        <strain evidence="5">25433</strain>
    </source>
</reference>
<organism evidence="5">
    <name type="scientific">Fusarium oxysporum f. sp. vasinfectum 25433</name>
    <dbReference type="NCBI Taxonomy" id="1089449"/>
    <lineage>
        <taxon>Eukaryota</taxon>
        <taxon>Fungi</taxon>
        <taxon>Dikarya</taxon>
        <taxon>Ascomycota</taxon>
        <taxon>Pezizomycotina</taxon>
        <taxon>Sordariomycetes</taxon>
        <taxon>Hypocreomycetidae</taxon>
        <taxon>Hypocreales</taxon>
        <taxon>Nectriaceae</taxon>
        <taxon>Fusarium</taxon>
        <taxon>Fusarium oxysporum species complex</taxon>
    </lineage>
</organism>
<evidence type="ECO:0000256" key="2">
    <source>
        <dbReference type="ARBA" id="ARBA00022857"/>
    </source>
</evidence>
<gene>
    <name evidence="5" type="ORF">FOTG_17287</name>
</gene>
<dbReference type="AlphaFoldDB" id="X0KL44"/>
<dbReference type="GO" id="GO:0016491">
    <property type="term" value="F:oxidoreductase activity"/>
    <property type="evidence" value="ECO:0007669"/>
    <property type="project" value="UniProtKB-KW"/>
</dbReference>
<dbReference type="EMBL" id="JH658069">
    <property type="protein sequence ID" value="EXM14309.1"/>
    <property type="molecule type" value="Genomic_DNA"/>
</dbReference>